<dbReference type="SUPFAM" id="SSF50729">
    <property type="entry name" value="PH domain-like"/>
    <property type="match status" value="1"/>
</dbReference>
<keyword evidence="1" id="KW-0479">Metal-binding</keyword>
<dbReference type="InterPro" id="IPR000306">
    <property type="entry name" value="Znf_FYVE"/>
</dbReference>
<evidence type="ECO:0000256" key="3">
    <source>
        <dbReference type="ARBA" id="ARBA00022833"/>
    </source>
</evidence>
<dbReference type="Proteomes" id="UP000243579">
    <property type="component" value="Unassembled WGS sequence"/>
</dbReference>
<accession>A0A1V9YGP9</accession>
<organism evidence="7 8">
    <name type="scientific">Achlya hypogyna</name>
    <name type="common">Oomycete</name>
    <name type="synonym">Protoachlya hypogyna</name>
    <dbReference type="NCBI Taxonomy" id="1202772"/>
    <lineage>
        <taxon>Eukaryota</taxon>
        <taxon>Sar</taxon>
        <taxon>Stramenopiles</taxon>
        <taxon>Oomycota</taxon>
        <taxon>Saprolegniomycetes</taxon>
        <taxon>Saprolegniales</taxon>
        <taxon>Achlyaceae</taxon>
        <taxon>Achlya</taxon>
    </lineage>
</organism>
<dbReference type="Gene3D" id="3.30.40.10">
    <property type="entry name" value="Zinc/RING finger domain, C3HC4 (zinc finger)"/>
    <property type="match status" value="1"/>
</dbReference>
<evidence type="ECO:0000259" key="6">
    <source>
        <dbReference type="PROSITE" id="PS50178"/>
    </source>
</evidence>
<evidence type="ECO:0000256" key="4">
    <source>
        <dbReference type="PROSITE-ProRule" id="PRU00091"/>
    </source>
</evidence>
<evidence type="ECO:0000256" key="5">
    <source>
        <dbReference type="SAM" id="MobiDB-lite"/>
    </source>
</evidence>
<dbReference type="OrthoDB" id="660555at2759"/>
<dbReference type="AlphaFoldDB" id="A0A1V9YGP9"/>
<protein>
    <recommendedName>
        <fullName evidence="6">FYVE-type domain-containing protein</fullName>
    </recommendedName>
</protein>
<evidence type="ECO:0000256" key="2">
    <source>
        <dbReference type="ARBA" id="ARBA00022771"/>
    </source>
</evidence>
<name>A0A1V9YGP9_ACHHY</name>
<feature type="domain" description="FYVE-type" evidence="6">
    <location>
        <begin position="862"/>
        <end position="922"/>
    </location>
</feature>
<gene>
    <name evidence="7" type="ORF">ACHHYP_12574</name>
</gene>
<keyword evidence="8" id="KW-1185">Reference proteome</keyword>
<proteinExistence type="predicted"/>
<dbReference type="PANTHER" id="PTHR39490">
    <property type="entry name" value="ARRESTIN DOMAIN-CONTAINING PROTEIN D"/>
    <property type="match status" value="1"/>
</dbReference>
<dbReference type="InterPro" id="IPR017455">
    <property type="entry name" value="Znf_FYVE-rel"/>
</dbReference>
<dbReference type="PROSITE" id="PS50178">
    <property type="entry name" value="ZF_FYVE"/>
    <property type="match status" value="1"/>
</dbReference>
<feature type="region of interest" description="Disordered" evidence="5">
    <location>
        <begin position="986"/>
        <end position="1013"/>
    </location>
</feature>
<dbReference type="PANTHER" id="PTHR39490:SF8">
    <property type="entry name" value="ZINC FINGER FYVE DOMAIN-CONTAINING PROTEIN 21"/>
    <property type="match status" value="1"/>
</dbReference>
<dbReference type="SUPFAM" id="SSF57903">
    <property type="entry name" value="FYVE/PHD zinc finger"/>
    <property type="match status" value="1"/>
</dbReference>
<dbReference type="GO" id="GO:0008270">
    <property type="term" value="F:zinc ion binding"/>
    <property type="evidence" value="ECO:0007669"/>
    <property type="project" value="UniProtKB-KW"/>
</dbReference>
<comment type="caution">
    <text evidence="7">The sequence shown here is derived from an EMBL/GenBank/DDBJ whole genome shotgun (WGS) entry which is preliminary data.</text>
</comment>
<keyword evidence="2 4" id="KW-0863">Zinc-finger</keyword>
<dbReference type="InterPro" id="IPR013083">
    <property type="entry name" value="Znf_RING/FYVE/PHD"/>
</dbReference>
<dbReference type="InterPro" id="IPR011011">
    <property type="entry name" value="Znf_FYVE_PHD"/>
</dbReference>
<keyword evidence="3" id="KW-0862">Zinc</keyword>
<dbReference type="InterPro" id="IPR052113">
    <property type="entry name" value="FYVE-type_Zinc_Finger"/>
</dbReference>
<dbReference type="EMBL" id="JNBR01001831">
    <property type="protein sequence ID" value="OQR84896.1"/>
    <property type="molecule type" value="Genomic_DNA"/>
</dbReference>
<dbReference type="Pfam" id="PF01363">
    <property type="entry name" value="FYVE"/>
    <property type="match status" value="1"/>
</dbReference>
<dbReference type="STRING" id="1202772.A0A1V9YGP9"/>
<reference evidence="7 8" key="1">
    <citation type="journal article" date="2014" name="Genome Biol. Evol.">
        <title>The secreted proteins of Achlya hypogyna and Thraustotheca clavata identify the ancestral oomycete secretome and reveal gene acquisitions by horizontal gene transfer.</title>
        <authorList>
            <person name="Misner I."/>
            <person name="Blouin N."/>
            <person name="Leonard G."/>
            <person name="Richards T.A."/>
            <person name="Lane C.E."/>
        </authorList>
    </citation>
    <scope>NUCLEOTIDE SEQUENCE [LARGE SCALE GENOMIC DNA]</scope>
    <source>
        <strain evidence="7 8">ATCC 48635</strain>
    </source>
</reference>
<dbReference type="SMART" id="SM00064">
    <property type="entry name" value="FYVE"/>
    <property type="match status" value="1"/>
</dbReference>
<evidence type="ECO:0000313" key="8">
    <source>
        <dbReference type="Proteomes" id="UP000243579"/>
    </source>
</evidence>
<evidence type="ECO:0000313" key="7">
    <source>
        <dbReference type="EMBL" id="OQR84896.1"/>
    </source>
</evidence>
<evidence type="ECO:0000256" key="1">
    <source>
        <dbReference type="ARBA" id="ARBA00022723"/>
    </source>
</evidence>
<sequence length="1025" mass="113584">MPGGGIEPLFLWNTGVTKKSELNPSDSNQARKFKRACDEIASAYLNGRATLEEILNESMSDALLVYVTEHMPAAMRSALRTPDTMQDTLRLALGITTDRTKPISVETQHLASGLFLLVHTKGSVVQCNTTFQPGHAARCSNLWHYIFEAIIDCATTQKKFYVEADAGFARLATSFATMIKHAVMDWHKGTCVLAHLGQHPEHVDFLIGRLYNDSVMLALIRLIYCDHSMASMQALKSMRLMRKLLARLLDPEEGRANLKPNIAIVLRSLIRAPYVTGRGDLIFAKSMPVDKLTGQPDYVLLCGTSRDLDNSPMRQFTSRKIRHLVHVLIENNTLVPALVARSLHEWTSSETFPCSSLLAALLDLVTTVEFSERTGKGHIGIECNYFPCRTHQILSVDLMYGDEPVSFVLNCMMGLNITPANQQGPITIPMDQLASVTKTTDGFTLRLLAAGRDPMRFTTPNAAVQTQCIDGLNNALEGNLVELDIFCSEDWKSNVAEYQQLRLALVQSLEAALPAVVRNTMATWTEHQPGLSWKLAHVCDVIQAMVGMESKRLDALLVSSGALSALLQWYTFNHSNVVCSHISQMLLFYISDPNGKRSRTCPVIALLMRELPPLILQAVTQAPSTHEMVSYVQCLYDAIEACIQSPHSNSHLRVAQIADADSTWHELYLHFHDRCLERSASGRFKFEAIISEAHMPLQPAFHKDILDLLAQPTFASYDIGSAFLVGNGCVFGYVYKQDPAPPEPVHISVPWRRTLVVFEQSSFKLWCFVPSQHKPNEPINWQWIVPTAVRTHYCQGEDEHHTSIGHHGFDVISDSQHNGTVWRLCTTALHERDEWLKVFQAATATISALASHYASASPTKPKKKVTNCVMCKAAFHVFKRPYACHRCGLGICGKCSKFFKPIPEMGVYTPVRHCQSCFEASGGAMSESCPVQLMGGLPMIHEDHGHVTDVDRIGGFLDAKIKSSRGAKPKKIAIPDDDDVVEMSFPTTPMQVEDVLSDDSDKGAPTAPDGNAKIDVQAAPVALVK</sequence>